<feature type="modified residue" description="4-aspartylphosphate" evidence="7">
    <location>
        <position position="55"/>
    </location>
</feature>
<dbReference type="SUPFAM" id="SSF55781">
    <property type="entry name" value="GAF domain-like"/>
    <property type="match status" value="1"/>
</dbReference>
<dbReference type="Gene3D" id="3.30.450.20">
    <property type="entry name" value="PAS domain"/>
    <property type="match status" value="1"/>
</dbReference>
<dbReference type="InterPro" id="IPR036890">
    <property type="entry name" value="HATPase_C_sf"/>
</dbReference>
<dbReference type="InterPro" id="IPR005467">
    <property type="entry name" value="His_kinase_dom"/>
</dbReference>
<organism evidence="12 13">
    <name type="scientific">Candidatus Viridilinea halotolerans</name>
    <dbReference type="NCBI Taxonomy" id="2491704"/>
    <lineage>
        <taxon>Bacteria</taxon>
        <taxon>Bacillati</taxon>
        <taxon>Chloroflexota</taxon>
        <taxon>Chloroflexia</taxon>
        <taxon>Chloroflexales</taxon>
        <taxon>Chloroflexineae</taxon>
        <taxon>Oscillochloridaceae</taxon>
        <taxon>Candidatus Viridilinea</taxon>
    </lineage>
</organism>
<dbReference type="SMART" id="SM00387">
    <property type="entry name" value="HATPase_c"/>
    <property type="match status" value="1"/>
</dbReference>
<dbReference type="CDD" id="cd00075">
    <property type="entry name" value="HATPase"/>
    <property type="match status" value="1"/>
</dbReference>
<dbReference type="PROSITE" id="PS50110">
    <property type="entry name" value="RESPONSE_REGULATORY"/>
    <property type="match status" value="1"/>
</dbReference>
<evidence type="ECO:0000256" key="8">
    <source>
        <dbReference type="SAM" id="Coils"/>
    </source>
</evidence>
<dbReference type="Pfam" id="PF00072">
    <property type="entry name" value="Response_reg"/>
    <property type="match status" value="1"/>
</dbReference>
<dbReference type="Proteomes" id="UP000280307">
    <property type="component" value="Unassembled WGS sequence"/>
</dbReference>
<comment type="catalytic activity">
    <reaction evidence="1">
        <text>ATP + protein L-histidine = ADP + protein N-phospho-L-histidine.</text>
        <dbReference type="EC" id="2.7.13.3"/>
    </reaction>
</comment>
<feature type="coiled-coil region" evidence="8">
    <location>
        <begin position="121"/>
        <end position="148"/>
    </location>
</feature>
<dbReference type="EC" id="2.7.13.3" evidence="2"/>
<dbReference type="SMART" id="SM00448">
    <property type="entry name" value="REC"/>
    <property type="match status" value="1"/>
</dbReference>
<evidence type="ECO:0000256" key="2">
    <source>
        <dbReference type="ARBA" id="ARBA00012438"/>
    </source>
</evidence>
<dbReference type="InterPro" id="IPR036097">
    <property type="entry name" value="HisK_dim/P_sf"/>
</dbReference>
<dbReference type="PANTHER" id="PTHR43547">
    <property type="entry name" value="TWO-COMPONENT HISTIDINE KINASE"/>
    <property type="match status" value="1"/>
</dbReference>
<dbReference type="InterPro" id="IPR011006">
    <property type="entry name" value="CheY-like_superfamily"/>
</dbReference>
<dbReference type="FunFam" id="3.30.565.10:FF:000006">
    <property type="entry name" value="Sensor histidine kinase WalK"/>
    <property type="match status" value="1"/>
</dbReference>
<dbReference type="CDD" id="cd00130">
    <property type="entry name" value="PAS"/>
    <property type="match status" value="1"/>
</dbReference>
<name>A0A426U8S9_9CHLR</name>
<dbReference type="Gene3D" id="1.10.287.130">
    <property type="match status" value="1"/>
</dbReference>
<keyword evidence="8" id="KW-0175">Coiled coil</keyword>
<dbReference type="NCBIfam" id="TIGR00229">
    <property type="entry name" value="sensory_box"/>
    <property type="match status" value="1"/>
</dbReference>
<sequence length="674" mass="74733">MVPSGSVLIVDDDPVIQQLMVAALKEQGYRVAMVGTGEQALAEAKAQLPDLILLDVLLPDIHGMEVCRLLRAEPSLAEVPVIMITALHDAEARLQSLHAGADDFITKPVDFLELRARVASILRLNRYRRLLEERVQRQRAEEEILRRNRDLSLLNEFIVATAVQLRQASQIDRALEEACRVLVDGLDLMAASVQLQPKYMANPLNQTFSAQVLHPSLSPRFLSQELTAALTLPFRIKDQVEGSMDLYVAHGRTFAPHERALVESLVGALTQAIETVLLNQQLQYHVNSLEMIVTTRTYELQVERDRTQAILEALGEAVIVTDADGIISYANPAATELTGHSPQDLLGQAWQVIQGNSDGDGTALEQQIHDHIATGHVWRGDIRGVRRDESSYDMALTVAPLFDLHHKGELAGMVSIQRDITLVKAAERMKAHFISNVSHELRTPLSIIALHSGNLDTLYHRLDDERRRQLIREIRFQTGLLDDLIGDVLELSRVDSGQLPLQRRPLDLGLLLRHEAERMQPLAQRKHLRLEVQACEGIIVQGDEGQLQQCMRNLISNAIKYTKDGGTIRCECALLAPASGEHEGWPGFERREGGRYAGLRIIDSGVGIAAEHLPHLFERFYRVENQGKIPGTGLGLAITRELVGRHGGWTGVASTPGVGSTFAFYVPSEGSVHP</sequence>
<dbReference type="PROSITE" id="PS50109">
    <property type="entry name" value="HIS_KIN"/>
    <property type="match status" value="1"/>
</dbReference>
<keyword evidence="6" id="KW-0902">Two-component regulatory system</keyword>
<dbReference type="PANTHER" id="PTHR43547:SF2">
    <property type="entry name" value="HYBRID SIGNAL TRANSDUCTION HISTIDINE KINASE C"/>
    <property type="match status" value="1"/>
</dbReference>
<evidence type="ECO:0000256" key="6">
    <source>
        <dbReference type="ARBA" id="ARBA00023012"/>
    </source>
</evidence>
<dbReference type="InterPro" id="IPR003594">
    <property type="entry name" value="HATPase_dom"/>
</dbReference>
<feature type="domain" description="Histidine kinase" evidence="9">
    <location>
        <begin position="436"/>
        <end position="670"/>
    </location>
</feature>
<keyword evidence="4" id="KW-0808">Transferase</keyword>
<dbReference type="InterPro" id="IPR035965">
    <property type="entry name" value="PAS-like_dom_sf"/>
</dbReference>
<protein>
    <recommendedName>
        <fullName evidence="2">histidine kinase</fullName>
        <ecNumber evidence="2">2.7.13.3</ecNumber>
    </recommendedName>
</protein>
<proteinExistence type="predicted"/>
<dbReference type="GO" id="GO:0000155">
    <property type="term" value="F:phosphorelay sensor kinase activity"/>
    <property type="evidence" value="ECO:0007669"/>
    <property type="project" value="InterPro"/>
</dbReference>
<feature type="domain" description="PAS" evidence="11">
    <location>
        <begin position="303"/>
        <end position="375"/>
    </location>
</feature>
<dbReference type="SMART" id="SM00091">
    <property type="entry name" value="PAS"/>
    <property type="match status" value="1"/>
</dbReference>
<accession>A0A426U8S9</accession>
<evidence type="ECO:0000256" key="5">
    <source>
        <dbReference type="ARBA" id="ARBA00022777"/>
    </source>
</evidence>
<feature type="domain" description="Response regulatory" evidence="10">
    <location>
        <begin position="6"/>
        <end position="122"/>
    </location>
</feature>
<dbReference type="PRINTS" id="PR00344">
    <property type="entry name" value="BCTRLSENSOR"/>
</dbReference>
<dbReference type="InterPro" id="IPR000014">
    <property type="entry name" value="PAS"/>
</dbReference>
<dbReference type="SUPFAM" id="SSF52172">
    <property type="entry name" value="CheY-like"/>
    <property type="match status" value="1"/>
</dbReference>
<keyword evidence="5 12" id="KW-0418">Kinase</keyword>
<evidence type="ECO:0000256" key="7">
    <source>
        <dbReference type="PROSITE-ProRule" id="PRU00169"/>
    </source>
</evidence>
<dbReference type="EMBL" id="RSAS01000107">
    <property type="protein sequence ID" value="RRR76645.1"/>
    <property type="molecule type" value="Genomic_DNA"/>
</dbReference>
<comment type="caution">
    <text evidence="12">The sequence shown here is derived from an EMBL/GenBank/DDBJ whole genome shotgun (WGS) entry which is preliminary data.</text>
</comment>
<dbReference type="Pfam" id="PF13426">
    <property type="entry name" value="PAS_9"/>
    <property type="match status" value="1"/>
</dbReference>
<evidence type="ECO:0000256" key="4">
    <source>
        <dbReference type="ARBA" id="ARBA00022679"/>
    </source>
</evidence>
<reference evidence="12 13" key="1">
    <citation type="submission" date="2018-12" db="EMBL/GenBank/DDBJ databases">
        <title>Genome Sequence of Candidatus Viridilinea halotolerans isolated from saline sulfide-rich spring.</title>
        <authorList>
            <person name="Grouzdev D.S."/>
            <person name="Burganskaya E.I."/>
            <person name="Krutkina M.S."/>
            <person name="Sukhacheva M.V."/>
            <person name="Gorlenko V.M."/>
        </authorList>
    </citation>
    <scope>NUCLEOTIDE SEQUENCE [LARGE SCALE GENOMIC DNA]</scope>
    <source>
        <strain evidence="12">Chok-6</strain>
    </source>
</reference>
<gene>
    <name evidence="12" type="ORF">EI684_02625</name>
</gene>
<dbReference type="AlphaFoldDB" id="A0A426U8S9"/>
<evidence type="ECO:0000259" key="11">
    <source>
        <dbReference type="PROSITE" id="PS50112"/>
    </source>
</evidence>
<dbReference type="SUPFAM" id="SSF47384">
    <property type="entry name" value="Homodimeric domain of signal transducing histidine kinase"/>
    <property type="match status" value="1"/>
</dbReference>
<dbReference type="SUPFAM" id="SSF55785">
    <property type="entry name" value="PYP-like sensor domain (PAS domain)"/>
    <property type="match status" value="1"/>
</dbReference>
<evidence type="ECO:0000313" key="12">
    <source>
        <dbReference type="EMBL" id="RRR76645.1"/>
    </source>
</evidence>
<dbReference type="CDD" id="cd00082">
    <property type="entry name" value="HisKA"/>
    <property type="match status" value="1"/>
</dbReference>
<evidence type="ECO:0000259" key="9">
    <source>
        <dbReference type="PROSITE" id="PS50109"/>
    </source>
</evidence>
<dbReference type="Pfam" id="PF00512">
    <property type="entry name" value="HisKA"/>
    <property type="match status" value="1"/>
</dbReference>
<dbReference type="InterPro" id="IPR001789">
    <property type="entry name" value="Sig_transdc_resp-reg_receiver"/>
</dbReference>
<dbReference type="InterPro" id="IPR003661">
    <property type="entry name" value="HisK_dim/P_dom"/>
</dbReference>
<evidence type="ECO:0000256" key="1">
    <source>
        <dbReference type="ARBA" id="ARBA00000085"/>
    </source>
</evidence>
<evidence type="ECO:0000259" key="10">
    <source>
        <dbReference type="PROSITE" id="PS50110"/>
    </source>
</evidence>
<evidence type="ECO:0000256" key="3">
    <source>
        <dbReference type="ARBA" id="ARBA00022553"/>
    </source>
</evidence>
<dbReference type="InterPro" id="IPR004358">
    <property type="entry name" value="Sig_transdc_His_kin-like_C"/>
</dbReference>
<dbReference type="PROSITE" id="PS50112">
    <property type="entry name" value="PAS"/>
    <property type="match status" value="1"/>
</dbReference>
<dbReference type="Pfam" id="PF02518">
    <property type="entry name" value="HATPase_c"/>
    <property type="match status" value="1"/>
</dbReference>
<dbReference type="Gene3D" id="3.40.50.2300">
    <property type="match status" value="1"/>
</dbReference>
<keyword evidence="3 7" id="KW-0597">Phosphoprotein</keyword>
<dbReference type="SUPFAM" id="SSF55874">
    <property type="entry name" value="ATPase domain of HSP90 chaperone/DNA topoisomerase II/histidine kinase"/>
    <property type="match status" value="1"/>
</dbReference>
<evidence type="ECO:0000313" key="13">
    <source>
        <dbReference type="Proteomes" id="UP000280307"/>
    </source>
</evidence>
<dbReference type="SMART" id="SM00388">
    <property type="entry name" value="HisKA"/>
    <property type="match status" value="1"/>
</dbReference>
<dbReference type="Gene3D" id="3.30.565.10">
    <property type="entry name" value="Histidine kinase-like ATPase, C-terminal domain"/>
    <property type="match status" value="1"/>
</dbReference>